<keyword evidence="3" id="KW-1185">Reference proteome</keyword>
<dbReference type="Proteomes" id="UP000254476">
    <property type="component" value="Unassembled WGS sequence"/>
</dbReference>
<proteinExistence type="predicted"/>
<sequence>MKKQPIYWLKCYAQVGVVGHTQVSMVNDSPHGDDGVYFNTTNEDRVQTSSVPMIGVDDVISLPKGQAFMIVNGGELYKIRIPLPISCKKQTKTPLQIFSTYFNRTI</sequence>
<evidence type="ECO:0000313" key="1">
    <source>
        <dbReference type="EMBL" id="KTD10610.1"/>
    </source>
</evidence>
<reference evidence="2 4" key="2">
    <citation type="submission" date="2018-06" db="EMBL/GenBank/DDBJ databases">
        <authorList>
            <consortium name="Pathogen Informatics"/>
            <person name="Doyle S."/>
        </authorList>
    </citation>
    <scope>NUCLEOTIDE SEQUENCE [LARGE SCALE GENOMIC DNA]</scope>
    <source>
        <strain evidence="2 4">NCTC12388</strain>
    </source>
</reference>
<evidence type="ECO:0000313" key="4">
    <source>
        <dbReference type="Proteomes" id="UP000254476"/>
    </source>
</evidence>
<reference evidence="1 3" key="1">
    <citation type="submission" date="2015-11" db="EMBL/GenBank/DDBJ databases">
        <title>Genomic analysis of 38 Legionella species identifies large and diverse effector repertoires.</title>
        <authorList>
            <person name="Burstein D."/>
            <person name="Amaro F."/>
            <person name="Zusman T."/>
            <person name="Lifshitz Z."/>
            <person name="Cohen O."/>
            <person name="Gilbert J.A."/>
            <person name="Pupko T."/>
            <person name="Shuman H.A."/>
            <person name="Segal G."/>
        </authorList>
    </citation>
    <scope>NUCLEOTIDE SEQUENCE [LARGE SCALE GENOMIC DNA]</scope>
    <source>
        <strain evidence="1 3">Lyon 8420412</strain>
    </source>
</reference>
<evidence type="ECO:0000313" key="2">
    <source>
        <dbReference type="EMBL" id="STX43523.1"/>
    </source>
</evidence>
<name>A0A378J6W5_9GAMM</name>
<dbReference type="EMBL" id="LNYE01000022">
    <property type="protein sequence ID" value="KTD10610.1"/>
    <property type="molecule type" value="Genomic_DNA"/>
</dbReference>
<organism evidence="2 4">
    <name type="scientific">Legionella gratiana</name>
    <dbReference type="NCBI Taxonomy" id="45066"/>
    <lineage>
        <taxon>Bacteria</taxon>
        <taxon>Pseudomonadati</taxon>
        <taxon>Pseudomonadota</taxon>
        <taxon>Gammaproteobacteria</taxon>
        <taxon>Legionellales</taxon>
        <taxon>Legionellaceae</taxon>
        <taxon>Legionella</taxon>
    </lineage>
</organism>
<gene>
    <name evidence="1" type="ORF">Lgra_1576</name>
    <name evidence="2" type="ORF">NCTC12388_01105</name>
</gene>
<dbReference type="EMBL" id="UGOB01000001">
    <property type="protein sequence ID" value="STX43523.1"/>
    <property type="molecule type" value="Genomic_DNA"/>
</dbReference>
<evidence type="ECO:0000313" key="3">
    <source>
        <dbReference type="Proteomes" id="UP000054691"/>
    </source>
</evidence>
<accession>A0A378J6W5</accession>
<dbReference type="Proteomes" id="UP000054691">
    <property type="component" value="Unassembled WGS sequence"/>
</dbReference>
<dbReference type="AlphaFoldDB" id="A0A378J6W5"/>
<dbReference type="STRING" id="45066.Lgra_1576"/>
<protein>
    <submittedName>
        <fullName evidence="2">Conjugative coupling factor TraD</fullName>
    </submittedName>
</protein>